<sequence>MPLPGAGGEPGYEGFAEYDRRQERIGRQVVAAFALGLLFGVFGVVATHVLPIGVTAVFNPYGYFLLAVYVGGTAAGIGWAALCSLLAALAPLVASMAGTLLFEGFDTRAWGGGSAIETNVLLVAIFGYGLAAYVARRDGIAGDVTAGLLGGVLLADAADKAAPGWVEYVPGFWLWPAAVVALLVMATIALLRGNTAGRARALASALVIPAAVILLAPPW</sequence>
<dbReference type="EMBL" id="QMEY01000033">
    <property type="protein sequence ID" value="RBQ14438.1"/>
    <property type="molecule type" value="Genomic_DNA"/>
</dbReference>
<evidence type="ECO:0000313" key="3">
    <source>
        <dbReference type="Proteomes" id="UP000253303"/>
    </source>
</evidence>
<evidence type="ECO:0000313" key="2">
    <source>
        <dbReference type="EMBL" id="RBQ14438.1"/>
    </source>
</evidence>
<dbReference type="AlphaFoldDB" id="A0A366LKJ4"/>
<keyword evidence="3" id="KW-1185">Reference proteome</keyword>
<feature type="transmembrane region" description="Helical" evidence="1">
    <location>
        <begin position="198"/>
        <end position="216"/>
    </location>
</feature>
<keyword evidence="1" id="KW-0472">Membrane</keyword>
<dbReference type="Proteomes" id="UP000253303">
    <property type="component" value="Unassembled WGS sequence"/>
</dbReference>
<reference evidence="2 3" key="1">
    <citation type="submission" date="2018-06" db="EMBL/GenBank/DDBJ databases">
        <title>Sphaerisporangium craniellae sp. nov., isolated from a marine sponge in the South China Sea.</title>
        <authorList>
            <person name="Li L."/>
        </authorList>
    </citation>
    <scope>NUCLEOTIDE SEQUENCE [LARGE SCALE GENOMIC DNA]</scope>
    <source>
        <strain evidence="2 3">LHW63015</strain>
    </source>
</reference>
<evidence type="ECO:0000256" key="1">
    <source>
        <dbReference type="SAM" id="Phobius"/>
    </source>
</evidence>
<proteinExistence type="predicted"/>
<feature type="transmembrane region" description="Helical" evidence="1">
    <location>
        <begin position="115"/>
        <end position="135"/>
    </location>
</feature>
<feature type="transmembrane region" description="Helical" evidence="1">
    <location>
        <begin position="61"/>
        <end position="94"/>
    </location>
</feature>
<gene>
    <name evidence="2" type="ORF">DP939_40760</name>
</gene>
<protein>
    <submittedName>
        <fullName evidence="2">Uncharacterized protein</fullName>
    </submittedName>
</protein>
<accession>A0A366LKJ4</accession>
<feature type="transmembrane region" description="Helical" evidence="1">
    <location>
        <begin position="29"/>
        <end position="49"/>
    </location>
</feature>
<feature type="transmembrane region" description="Helical" evidence="1">
    <location>
        <begin position="172"/>
        <end position="191"/>
    </location>
</feature>
<keyword evidence="1" id="KW-0812">Transmembrane</keyword>
<name>A0A366LKJ4_9ACTN</name>
<keyword evidence="1" id="KW-1133">Transmembrane helix</keyword>
<comment type="caution">
    <text evidence="2">The sequence shown here is derived from an EMBL/GenBank/DDBJ whole genome shotgun (WGS) entry which is preliminary data.</text>
</comment>
<organism evidence="2 3">
    <name type="scientific">Spongiactinospora rosea</name>
    <dbReference type="NCBI Taxonomy" id="2248750"/>
    <lineage>
        <taxon>Bacteria</taxon>
        <taxon>Bacillati</taxon>
        <taxon>Actinomycetota</taxon>
        <taxon>Actinomycetes</taxon>
        <taxon>Streptosporangiales</taxon>
        <taxon>Streptosporangiaceae</taxon>
        <taxon>Spongiactinospora</taxon>
    </lineage>
</organism>